<evidence type="ECO:0008006" key="3">
    <source>
        <dbReference type="Google" id="ProtNLM"/>
    </source>
</evidence>
<proteinExistence type="predicted"/>
<organism evidence="1 2">
    <name type="scientific">Steroidobacter gossypii</name>
    <dbReference type="NCBI Taxonomy" id="2805490"/>
    <lineage>
        <taxon>Bacteria</taxon>
        <taxon>Pseudomonadati</taxon>
        <taxon>Pseudomonadota</taxon>
        <taxon>Gammaproteobacteria</taxon>
        <taxon>Steroidobacterales</taxon>
        <taxon>Steroidobacteraceae</taxon>
        <taxon>Steroidobacter</taxon>
    </lineage>
</organism>
<accession>A0ABS1X6E9</accession>
<name>A0ABS1X6E9_9GAMM</name>
<dbReference type="EMBL" id="JAEVLS010000010">
    <property type="protein sequence ID" value="MBM0108802.1"/>
    <property type="molecule type" value="Genomic_DNA"/>
</dbReference>
<sequence>MLCSLLMLGGLPLAHAEHEGFGFTFEADLEYGGDDLATFEFTDGSTQDIKTGQGITAALGGHYRATGSPFSVRGTVGYKYVTTKASNADISIGRTVLELAGNYLWDNGWWVGAGITHHSGIKYDADGFGPDVDFDDATGPTLEVGWRWIALTYTDLDYKDEFGGEWDASSVGLKLTTKF</sequence>
<dbReference type="Proteomes" id="UP000661077">
    <property type="component" value="Unassembled WGS sequence"/>
</dbReference>
<protein>
    <recommendedName>
        <fullName evidence="3">Outer membrane protein beta-barrel domain-containing protein</fullName>
    </recommendedName>
</protein>
<reference evidence="1 2" key="1">
    <citation type="journal article" date="2021" name="Int. J. Syst. Evol. Microbiol.">
        <title>Steroidobacter gossypii sp. nov., isolated from soil of cotton cropping field.</title>
        <authorList>
            <person name="Huang R."/>
            <person name="Yang S."/>
            <person name="Zhen C."/>
            <person name="Liu W."/>
        </authorList>
    </citation>
    <scope>NUCLEOTIDE SEQUENCE [LARGE SCALE GENOMIC DNA]</scope>
    <source>
        <strain evidence="1 2">S1-65</strain>
    </source>
</reference>
<keyword evidence="2" id="KW-1185">Reference proteome</keyword>
<evidence type="ECO:0000313" key="2">
    <source>
        <dbReference type="Proteomes" id="UP000661077"/>
    </source>
</evidence>
<evidence type="ECO:0000313" key="1">
    <source>
        <dbReference type="EMBL" id="MBM0108802.1"/>
    </source>
</evidence>
<comment type="caution">
    <text evidence="1">The sequence shown here is derived from an EMBL/GenBank/DDBJ whole genome shotgun (WGS) entry which is preliminary data.</text>
</comment>
<gene>
    <name evidence="1" type="ORF">JM946_29065</name>
</gene>